<gene>
    <name evidence="9" type="ORF">E1I69_10450</name>
</gene>
<dbReference type="PANTHER" id="PTHR42809">
    <property type="entry name" value="FLAVODOXIN 2"/>
    <property type="match status" value="1"/>
</dbReference>
<keyword evidence="4" id="KW-0813">Transport</keyword>
<evidence type="ECO:0000259" key="8">
    <source>
        <dbReference type="PROSITE" id="PS50902"/>
    </source>
</evidence>
<feature type="domain" description="Flavodoxin-like" evidence="8">
    <location>
        <begin position="3"/>
        <end position="140"/>
    </location>
</feature>
<comment type="similarity">
    <text evidence="3">Belongs to the flavodoxin family.</text>
</comment>
<accession>A0A4S3PSF3</accession>
<dbReference type="GO" id="GO:0010181">
    <property type="term" value="F:FMN binding"/>
    <property type="evidence" value="ECO:0007669"/>
    <property type="project" value="InterPro"/>
</dbReference>
<dbReference type="AlphaFoldDB" id="A0A4S3PSF3"/>
<evidence type="ECO:0000313" key="10">
    <source>
        <dbReference type="Proteomes" id="UP000306477"/>
    </source>
</evidence>
<keyword evidence="10" id="KW-1185">Reference proteome</keyword>
<dbReference type="InterPro" id="IPR050619">
    <property type="entry name" value="Flavodoxin"/>
</dbReference>
<dbReference type="Proteomes" id="UP000306477">
    <property type="component" value="Unassembled WGS sequence"/>
</dbReference>
<evidence type="ECO:0000313" key="9">
    <source>
        <dbReference type="EMBL" id="THE12609.1"/>
    </source>
</evidence>
<evidence type="ECO:0000256" key="6">
    <source>
        <dbReference type="ARBA" id="ARBA00022643"/>
    </source>
</evidence>
<dbReference type="PRINTS" id="PR00369">
    <property type="entry name" value="FLAVODOXIN"/>
</dbReference>
<name>A0A4S3PSF3_9BACI</name>
<evidence type="ECO:0000256" key="4">
    <source>
        <dbReference type="ARBA" id="ARBA00022448"/>
    </source>
</evidence>
<evidence type="ECO:0000256" key="3">
    <source>
        <dbReference type="ARBA" id="ARBA00005267"/>
    </source>
</evidence>
<dbReference type="InterPro" id="IPR029039">
    <property type="entry name" value="Flavoprotein-like_sf"/>
</dbReference>
<comment type="cofactor">
    <cofactor evidence="1">
        <name>FMN</name>
        <dbReference type="ChEBI" id="CHEBI:58210"/>
    </cofactor>
</comment>
<dbReference type="RefSeq" id="WP_136379558.1">
    <property type="nucleotide sequence ID" value="NZ_SLUB01000015.1"/>
</dbReference>
<dbReference type="Gene3D" id="3.40.50.360">
    <property type="match status" value="1"/>
</dbReference>
<protein>
    <submittedName>
        <fullName evidence="9">Flavodoxin</fullName>
    </submittedName>
</protein>
<dbReference type="GO" id="GO:0016651">
    <property type="term" value="F:oxidoreductase activity, acting on NAD(P)H"/>
    <property type="evidence" value="ECO:0007669"/>
    <property type="project" value="UniProtKB-ARBA"/>
</dbReference>
<keyword evidence="7" id="KW-0249">Electron transport</keyword>
<dbReference type="PROSITE" id="PS50902">
    <property type="entry name" value="FLAVODOXIN_LIKE"/>
    <property type="match status" value="1"/>
</dbReference>
<dbReference type="InterPro" id="IPR008254">
    <property type="entry name" value="Flavodoxin/NO_synth"/>
</dbReference>
<proteinExistence type="inferred from homology"/>
<dbReference type="InterPro" id="IPR001094">
    <property type="entry name" value="Flavdoxin-like"/>
</dbReference>
<evidence type="ECO:0000256" key="1">
    <source>
        <dbReference type="ARBA" id="ARBA00001917"/>
    </source>
</evidence>
<keyword evidence="6" id="KW-0288">FMN</keyword>
<evidence type="ECO:0000256" key="2">
    <source>
        <dbReference type="ARBA" id="ARBA00003297"/>
    </source>
</evidence>
<dbReference type="SUPFAM" id="SSF52218">
    <property type="entry name" value="Flavoproteins"/>
    <property type="match status" value="1"/>
</dbReference>
<dbReference type="OrthoDB" id="9790745at2"/>
<keyword evidence="5" id="KW-0285">Flavoprotein</keyword>
<comment type="caution">
    <text evidence="9">The sequence shown here is derived from an EMBL/GenBank/DDBJ whole genome shotgun (WGS) entry which is preliminary data.</text>
</comment>
<dbReference type="Pfam" id="PF00258">
    <property type="entry name" value="Flavodoxin_1"/>
    <property type="match status" value="1"/>
</dbReference>
<dbReference type="EMBL" id="SLUB01000015">
    <property type="protein sequence ID" value="THE12609.1"/>
    <property type="molecule type" value="Genomic_DNA"/>
</dbReference>
<comment type="function">
    <text evidence="2">Low-potential electron donor to a number of redox enzymes.</text>
</comment>
<evidence type="ECO:0000256" key="7">
    <source>
        <dbReference type="ARBA" id="ARBA00022982"/>
    </source>
</evidence>
<evidence type="ECO:0000256" key="5">
    <source>
        <dbReference type="ARBA" id="ARBA00022630"/>
    </source>
</evidence>
<sequence>MKIAIVYTSVTGNTEEAMNIIYKYMSRYTSRCNVYQHEHFPLYELDSYDAIIIGTYTWGNGDIPNEMISLYRAFENTSNKDIVTAVFGTGDQCYPHYCGAVDEFRDMLFVHSNLAATLKIELMPQFLDEHRFERFVEVIMERVKNEKGITI</sequence>
<reference evidence="9 10" key="1">
    <citation type="journal article" date="2019" name="Indoor Air">
        <title>Impacts of indoor surface finishes on bacterial viability.</title>
        <authorList>
            <person name="Hu J."/>
            <person name="Maamar S.B."/>
            <person name="Glawe A.J."/>
            <person name="Gottel N."/>
            <person name="Gilbert J.A."/>
            <person name="Hartmann E.M."/>
        </authorList>
    </citation>
    <scope>NUCLEOTIDE SEQUENCE [LARGE SCALE GENOMIC DNA]</scope>
    <source>
        <strain evidence="9 10">AF060A6</strain>
    </source>
</reference>
<organism evidence="9 10">
    <name type="scientific">Bacillus timonensis</name>
    <dbReference type="NCBI Taxonomy" id="1033734"/>
    <lineage>
        <taxon>Bacteria</taxon>
        <taxon>Bacillati</taxon>
        <taxon>Bacillota</taxon>
        <taxon>Bacilli</taxon>
        <taxon>Bacillales</taxon>
        <taxon>Bacillaceae</taxon>
        <taxon>Bacillus</taxon>
    </lineage>
</organism>
<dbReference type="PANTHER" id="PTHR42809:SF1">
    <property type="entry name" value="FLAVODOXIN 1"/>
    <property type="match status" value="1"/>
</dbReference>